<dbReference type="InterPro" id="IPR011050">
    <property type="entry name" value="Pectin_lyase_fold/virulence"/>
</dbReference>
<dbReference type="OrthoDB" id="6365764at2759"/>
<name>A0A8J5CQP9_CHIOP</name>
<sequence length="381" mass="41442">MTRCQDKSRLSHTTWETHTLEDGTSITLAGEVALLSRNVVVEGNTYETCCRQFGGRIVVSKRTVGDVEYVGSAQLDGVELRNMGQEGFTDLDDPRYSLAYVGLGTLDTDSSYVKRSSFNLNYNVALGLLGTSGMQVEDNVVYYALDSGVRDESGSNTYKNNLITTVLFAGTYLDRKEEENYNFNGAFQLDNAPNTVLSGNVVAGAEQAGFKTFGEPCKDETQWTNNEVHSTIYGVMVVSVDNRLGVNQIIYSPGSRSHVAHPKTANTTNSLFVGASPSHTCAFQESKSEILKFYSGKFFSGGVDGGNAGLLFGSFTSGANMAPKMGFSKAGTYPALYGSTHIESVTFSNYENSNLFRLWDILLLPLAPTLKTSEDCIPPVW</sequence>
<evidence type="ECO:0000313" key="3">
    <source>
        <dbReference type="EMBL" id="KAG0718999.1"/>
    </source>
</evidence>
<feature type="domain" description="CEMIP beta-helix" evidence="2">
    <location>
        <begin position="70"/>
        <end position="212"/>
    </location>
</feature>
<organism evidence="3 4">
    <name type="scientific">Chionoecetes opilio</name>
    <name type="common">Atlantic snow crab</name>
    <name type="synonym">Cancer opilio</name>
    <dbReference type="NCBI Taxonomy" id="41210"/>
    <lineage>
        <taxon>Eukaryota</taxon>
        <taxon>Metazoa</taxon>
        <taxon>Ecdysozoa</taxon>
        <taxon>Arthropoda</taxon>
        <taxon>Crustacea</taxon>
        <taxon>Multicrustacea</taxon>
        <taxon>Malacostraca</taxon>
        <taxon>Eumalacostraca</taxon>
        <taxon>Eucarida</taxon>
        <taxon>Decapoda</taxon>
        <taxon>Pleocyemata</taxon>
        <taxon>Brachyura</taxon>
        <taxon>Eubrachyura</taxon>
        <taxon>Majoidea</taxon>
        <taxon>Majidae</taxon>
        <taxon>Chionoecetes</taxon>
    </lineage>
</organism>
<protein>
    <submittedName>
        <fullName evidence="3">Fibrocystin-L</fullName>
    </submittedName>
</protein>
<evidence type="ECO:0000259" key="2">
    <source>
        <dbReference type="Pfam" id="PF24606"/>
    </source>
</evidence>
<dbReference type="Pfam" id="PF24606">
    <property type="entry name" value="CEMIP_beta-hel"/>
    <property type="match status" value="1"/>
</dbReference>
<proteinExistence type="predicted"/>
<dbReference type="SUPFAM" id="SSF51126">
    <property type="entry name" value="Pectin lyase-like"/>
    <property type="match status" value="1"/>
</dbReference>
<dbReference type="PANTHER" id="PTHR46769">
    <property type="entry name" value="POLYCYSTIC KIDNEY AND HEPATIC DISEASE 1 (AUTOSOMAL RECESSIVE)-LIKE 1"/>
    <property type="match status" value="1"/>
</dbReference>
<keyword evidence="4" id="KW-1185">Reference proteome</keyword>
<reference evidence="3" key="1">
    <citation type="submission" date="2020-07" db="EMBL/GenBank/DDBJ databases">
        <title>The High-quality genome of the commercially important snow crab, Chionoecetes opilio.</title>
        <authorList>
            <person name="Jeong J.-H."/>
            <person name="Ryu S."/>
        </authorList>
    </citation>
    <scope>NUCLEOTIDE SEQUENCE</scope>
    <source>
        <strain evidence="3">MADBK_172401_WGS</strain>
        <tissue evidence="3">Digestive gland</tissue>
    </source>
</reference>
<evidence type="ECO:0000313" key="4">
    <source>
        <dbReference type="Proteomes" id="UP000770661"/>
    </source>
</evidence>
<dbReference type="InterPro" id="IPR055401">
    <property type="entry name" value="CEMIP_beta-hel_dom"/>
</dbReference>
<keyword evidence="1" id="KW-0732">Signal</keyword>
<accession>A0A8J5CQP9</accession>
<dbReference type="InterPro" id="IPR052387">
    <property type="entry name" value="Fibrocystin"/>
</dbReference>
<gene>
    <name evidence="3" type="primary">Pkhd1l1_0</name>
    <name evidence="3" type="ORF">GWK47_051381</name>
</gene>
<dbReference type="EMBL" id="JACEEZ010015182">
    <property type="protein sequence ID" value="KAG0718999.1"/>
    <property type="molecule type" value="Genomic_DNA"/>
</dbReference>
<dbReference type="PANTHER" id="PTHR46769:SF2">
    <property type="entry name" value="FIBROCYSTIN-L ISOFORM 2 PRECURSOR-RELATED"/>
    <property type="match status" value="1"/>
</dbReference>
<comment type="caution">
    <text evidence="3">The sequence shown here is derived from an EMBL/GenBank/DDBJ whole genome shotgun (WGS) entry which is preliminary data.</text>
</comment>
<evidence type="ECO:0000256" key="1">
    <source>
        <dbReference type="ARBA" id="ARBA00022729"/>
    </source>
</evidence>
<dbReference type="AlphaFoldDB" id="A0A8J5CQP9"/>
<dbReference type="Proteomes" id="UP000770661">
    <property type="component" value="Unassembled WGS sequence"/>
</dbReference>